<evidence type="ECO:0000256" key="1">
    <source>
        <dbReference type="SAM" id="SignalP"/>
    </source>
</evidence>
<sequence>MKWIPFAISFVLTLCISAEESVGALTGLELPNDDKIVYRIAQKGDNQKGVVVKLGIGHVFVAVKEPEHMTIGIMETFAPYNVELAPENKAIIEFVKSKIPWWKKGQSKMIACIYNVFINENYRQQGVGSKLVKAALKDIKAKWSKMRAAFLLVKKDNAPAIALYKKLKFKDLNAKDLVEEDYALYAYYY</sequence>
<evidence type="ECO:0000313" key="3">
    <source>
        <dbReference type="EMBL" id="KAF4654050.1"/>
    </source>
</evidence>
<keyword evidence="4" id="KW-1185">Reference proteome</keyword>
<dbReference type="Proteomes" id="UP000591131">
    <property type="component" value="Unassembled WGS sequence"/>
</dbReference>
<feature type="chain" id="PRO_5029464020" description="N-acetyltransferase domain-containing protein" evidence="1">
    <location>
        <begin position="19"/>
        <end position="189"/>
    </location>
</feature>
<dbReference type="CDD" id="cd04301">
    <property type="entry name" value="NAT_SF"/>
    <property type="match status" value="1"/>
</dbReference>
<dbReference type="InterPro" id="IPR016181">
    <property type="entry name" value="Acyl_CoA_acyltransferase"/>
</dbReference>
<accession>A0A7J6L3K4</accession>
<gene>
    <name evidence="3" type="ORF">FOL47_010168</name>
</gene>
<dbReference type="EMBL" id="JAAPAO010000765">
    <property type="protein sequence ID" value="KAF4654050.1"/>
    <property type="molecule type" value="Genomic_DNA"/>
</dbReference>
<name>A0A7J6L3K4_PERCH</name>
<dbReference type="Gene3D" id="3.40.630.30">
    <property type="match status" value="1"/>
</dbReference>
<dbReference type="SUPFAM" id="SSF55729">
    <property type="entry name" value="Acyl-CoA N-acyltransferases (Nat)"/>
    <property type="match status" value="1"/>
</dbReference>
<dbReference type="GO" id="GO:0016747">
    <property type="term" value="F:acyltransferase activity, transferring groups other than amino-acyl groups"/>
    <property type="evidence" value="ECO:0007669"/>
    <property type="project" value="InterPro"/>
</dbReference>
<dbReference type="PROSITE" id="PS51186">
    <property type="entry name" value="GNAT"/>
    <property type="match status" value="1"/>
</dbReference>
<organism evidence="3 4">
    <name type="scientific">Perkinsus chesapeaki</name>
    <name type="common">Clam parasite</name>
    <name type="synonym">Perkinsus andrewsi</name>
    <dbReference type="NCBI Taxonomy" id="330153"/>
    <lineage>
        <taxon>Eukaryota</taxon>
        <taxon>Sar</taxon>
        <taxon>Alveolata</taxon>
        <taxon>Perkinsozoa</taxon>
        <taxon>Perkinsea</taxon>
        <taxon>Perkinsida</taxon>
        <taxon>Perkinsidae</taxon>
        <taxon>Perkinsus</taxon>
    </lineage>
</organism>
<evidence type="ECO:0000259" key="2">
    <source>
        <dbReference type="PROSITE" id="PS51186"/>
    </source>
</evidence>
<dbReference type="OrthoDB" id="41532at2759"/>
<comment type="caution">
    <text evidence="3">The sequence shown here is derived from an EMBL/GenBank/DDBJ whole genome shotgun (WGS) entry which is preliminary data.</text>
</comment>
<dbReference type="AlphaFoldDB" id="A0A7J6L3K4"/>
<feature type="signal peptide" evidence="1">
    <location>
        <begin position="1"/>
        <end position="18"/>
    </location>
</feature>
<protein>
    <recommendedName>
        <fullName evidence="2">N-acetyltransferase domain-containing protein</fullName>
    </recommendedName>
</protein>
<feature type="domain" description="N-acetyltransferase" evidence="2">
    <location>
        <begin position="25"/>
        <end position="189"/>
    </location>
</feature>
<evidence type="ECO:0000313" key="4">
    <source>
        <dbReference type="Proteomes" id="UP000591131"/>
    </source>
</evidence>
<keyword evidence="1" id="KW-0732">Signal</keyword>
<dbReference type="Pfam" id="PF00583">
    <property type="entry name" value="Acetyltransf_1"/>
    <property type="match status" value="1"/>
</dbReference>
<proteinExistence type="predicted"/>
<dbReference type="InterPro" id="IPR000182">
    <property type="entry name" value="GNAT_dom"/>
</dbReference>
<reference evidence="3 4" key="1">
    <citation type="submission" date="2020-04" db="EMBL/GenBank/DDBJ databases">
        <title>Perkinsus chesapeaki whole genome sequence.</title>
        <authorList>
            <person name="Bogema D.R."/>
        </authorList>
    </citation>
    <scope>NUCLEOTIDE SEQUENCE [LARGE SCALE GENOMIC DNA]</scope>
    <source>
        <strain evidence="3">ATCC PRA-425</strain>
    </source>
</reference>